<sequence length="151" mass="16108">MCLYCFRLQSACRAAPAVVRADAGDMKADHAGRPGLILPLVKRGPTVGCGENCRTDAVRIHLPRASQADDSQPLSRPSPHPWHRSDVWNGRPSDGQITLLSPSVVAAQPGAALVPPAQGCPAGRPLLRPLSLAQAFVPRASARRAREESWP</sequence>
<keyword evidence="3" id="KW-1185">Reference proteome</keyword>
<organism evidence="2 3">
    <name type="scientific">Prorocentrum cordatum</name>
    <dbReference type="NCBI Taxonomy" id="2364126"/>
    <lineage>
        <taxon>Eukaryota</taxon>
        <taxon>Sar</taxon>
        <taxon>Alveolata</taxon>
        <taxon>Dinophyceae</taxon>
        <taxon>Prorocentrales</taxon>
        <taxon>Prorocentraceae</taxon>
        <taxon>Prorocentrum</taxon>
    </lineage>
</organism>
<accession>A0ABN9YEE4</accession>
<proteinExistence type="predicted"/>
<dbReference type="Proteomes" id="UP001189429">
    <property type="component" value="Unassembled WGS sequence"/>
</dbReference>
<reference evidence="2" key="1">
    <citation type="submission" date="2023-10" db="EMBL/GenBank/DDBJ databases">
        <authorList>
            <person name="Chen Y."/>
            <person name="Shah S."/>
            <person name="Dougan E. K."/>
            <person name="Thang M."/>
            <person name="Chan C."/>
        </authorList>
    </citation>
    <scope>NUCLEOTIDE SEQUENCE [LARGE SCALE GENOMIC DNA]</scope>
</reference>
<comment type="caution">
    <text evidence="2">The sequence shown here is derived from an EMBL/GenBank/DDBJ whole genome shotgun (WGS) entry which is preliminary data.</text>
</comment>
<evidence type="ECO:0000313" key="3">
    <source>
        <dbReference type="Proteomes" id="UP001189429"/>
    </source>
</evidence>
<evidence type="ECO:0000256" key="1">
    <source>
        <dbReference type="SAM" id="MobiDB-lite"/>
    </source>
</evidence>
<dbReference type="EMBL" id="CAUYUJ010022536">
    <property type="protein sequence ID" value="CAK0911197.1"/>
    <property type="molecule type" value="Genomic_DNA"/>
</dbReference>
<feature type="region of interest" description="Disordered" evidence="1">
    <location>
        <begin position="62"/>
        <end position="94"/>
    </location>
</feature>
<name>A0ABN9YEE4_9DINO</name>
<protein>
    <submittedName>
        <fullName evidence="2">Uncharacterized protein</fullName>
    </submittedName>
</protein>
<gene>
    <name evidence="2" type="ORF">PCOR1329_LOCUS85142</name>
</gene>
<evidence type="ECO:0000313" key="2">
    <source>
        <dbReference type="EMBL" id="CAK0911197.1"/>
    </source>
</evidence>